<evidence type="ECO:0000313" key="1">
    <source>
        <dbReference type="EMBL" id="TAJ44230.1"/>
    </source>
</evidence>
<dbReference type="EMBL" id="PGCL01000003">
    <property type="protein sequence ID" value="TAJ44230.1"/>
    <property type="molecule type" value="Genomic_DNA"/>
</dbReference>
<dbReference type="Proteomes" id="UP000292580">
    <property type="component" value="Unassembled WGS sequence"/>
</dbReference>
<reference evidence="1 2" key="1">
    <citation type="submission" date="2017-11" db="EMBL/GenBank/DDBJ databases">
        <title>Isolation and Characterization of Methanofollis Species from Methane Seep Offshore SW Taiwan.</title>
        <authorList>
            <person name="Teng N.-H."/>
            <person name="Lai M.-C."/>
            <person name="Chen S.-C."/>
        </authorList>
    </citation>
    <scope>NUCLEOTIDE SEQUENCE [LARGE SCALE GENOMIC DNA]</scope>
    <source>
        <strain evidence="1 2">FWC-SCC2</strain>
    </source>
</reference>
<evidence type="ECO:0000313" key="2">
    <source>
        <dbReference type="Proteomes" id="UP000292580"/>
    </source>
</evidence>
<name>A0A483CSQ7_9EURY</name>
<accession>A0A483CSQ7</accession>
<keyword evidence="2" id="KW-1185">Reference proteome</keyword>
<proteinExistence type="predicted"/>
<protein>
    <submittedName>
        <fullName evidence="1">Uncharacterized protein</fullName>
    </submittedName>
</protein>
<comment type="caution">
    <text evidence="1">The sequence shown here is derived from an EMBL/GenBank/DDBJ whole genome shotgun (WGS) entry which is preliminary data.</text>
</comment>
<dbReference type="AlphaFoldDB" id="A0A483CSQ7"/>
<gene>
    <name evidence="1" type="ORF">CUJ86_09420</name>
</gene>
<organism evidence="1 2">
    <name type="scientific">Methanofollis fontis</name>
    <dbReference type="NCBI Taxonomy" id="2052832"/>
    <lineage>
        <taxon>Archaea</taxon>
        <taxon>Methanobacteriati</taxon>
        <taxon>Methanobacteriota</taxon>
        <taxon>Stenosarchaea group</taxon>
        <taxon>Methanomicrobia</taxon>
        <taxon>Methanomicrobiales</taxon>
        <taxon>Methanomicrobiaceae</taxon>
        <taxon>Methanofollis</taxon>
    </lineage>
</organism>
<sequence length="563" mass="64941">MQSYTLLEEMHGKISPKYKDRTMIYRGKTQENMCCRQEEIKKYYRHIKPSNICSNCNNKESCIYRSQGEQLRGLIRDGQGIAIFTVKEMIKPVLSFLIGREITIIIDDVPLSDVLMPEEETDIDNLYKISKFVSNIQGTTIIPELVPMLIDGPLTDIRSYLDGNHTKINRELEIIERHVIETILTSSNESIPDFRIIYSLIKGYGQDHPFTLYNKSLNEMAPIKVVLDESHHLKQHRVFYLNATPSQKDRYCMDILGDYGSPLIKDAEPNDNYLIIQVQDAKYPASGILQNPEPLIKKIKTVSNDAIGALNYLDEKAVIFVKNNVYSRAFESGAVFDLPHEHVKFFGKESKGTNDHRDKSMAIIPGTPILPPEAYYHPAYEEVMKPKEEIEKEIEQNKERTHKKPVYPVQNEIIENDSNNEIFQMLGRIFRQDESNPDKKKVCILFSNSEIAQEDYMPQNGARIEKCWMNTEKGKTSIKNRLKREYKGIFIPKIIEKMCQEIEARLDKGEIISLHKFAESGSDQVKIMSATKLKIELELRYSIKTKPFGQNNRNTKFIVGKLS</sequence>